<comment type="caution">
    <text evidence="1">The sequence shown here is derived from an EMBL/GenBank/DDBJ whole genome shotgun (WGS) entry which is preliminary data.</text>
</comment>
<evidence type="ECO:0000313" key="2">
    <source>
        <dbReference type="Proteomes" id="UP001204798"/>
    </source>
</evidence>
<dbReference type="EMBL" id="JANUCP010000002">
    <property type="protein sequence ID" value="MCS3918640.1"/>
    <property type="molecule type" value="Genomic_DNA"/>
</dbReference>
<name>A0ABT2EP27_9BACT</name>
<proteinExistence type="predicted"/>
<gene>
    <name evidence="1" type="ORF">M2350_001040</name>
</gene>
<organism evidence="1 2">
    <name type="scientific">Candidatus Fervidibacter sacchari</name>
    <dbReference type="NCBI Taxonomy" id="1448929"/>
    <lineage>
        <taxon>Bacteria</taxon>
        <taxon>Candidatus Fervidibacterota</taxon>
        <taxon>Candidatus Fervidibacter</taxon>
    </lineage>
</organism>
<evidence type="ECO:0000313" key="1">
    <source>
        <dbReference type="EMBL" id="MCS3918640.1"/>
    </source>
</evidence>
<reference evidence="1 2" key="1">
    <citation type="submission" date="2022-08" db="EMBL/GenBank/DDBJ databases">
        <title>Bacterial and archaeal communities from various locations to study Microbial Dark Matter (Phase II).</title>
        <authorList>
            <person name="Stepanauskas R."/>
        </authorList>
    </citation>
    <scope>NUCLEOTIDE SEQUENCE [LARGE SCALE GENOMIC DNA]</scope>
    <source>
        <strain evidence="1 2">PD1</strain>
    </source>
</reference>
<accession>A0ABT2EP27</accession>
<protein>
    <submittedName>
        <fullName evidence="1">Effector-binding domain-containing protein</fullName>
    </submittedName>
</protein>
<sequence length="96" mass="11415">MRRRRKSKSELNRLLQEVCQFIRKLEPNSKVTVVPHRIYEAGDAHIEVLLPYRQWTHRADQIADAVYKRLWEIEMEHGYDIGVSLRTLDEVKAGTR</sequence>
<keyword evidence="2" id="KW-1185">Reference proteome</keyword>
<dbReference type="RefSeq" id="WP_259094628.1">
    <property type="nucleotide sequence ID" value="NZ_CP130454.1"/>
</dbReference>
<dbReference type="Proteomes" id="UP001204798">
    <property type="component" value="Unassembled WGS sequence"/>
</dbReference>